<evidence type="ECO:0000313" key="1">
    <source>
        <dbReference type="EMBL" id="MCL6683237.1"/>
    </source>
</evidence>
<sequence length="92" mass="10440">MAKRILLPESDPAATLLTVEELEMGFSDGHVEAFRETVIAAIRETSELLRTEDMPARWRAQLDRQVRHMRHYVEIADLYLAKQSGSGSSLIN</sequence>
<proteinExistence type="predicted"/>
<reference evidence="1" key="1">
    <citation type="submission" date="2022-05" db="EMBL/GenBank/DDBJ databases">
        <authorList>
            <person name="Jo J.-H."/>
            <person name="Im W.-T."/>
        </authorList>
    </citation>
    <scope>NUCLEOTIDE SEQUENCE</scope>
    <source>
        <strain evidence="1">SE158</strain>
    </source>
</reference>
<keyword evidence="2" id="KW-1185">Reference proteome</keyword>
<dbReference type="EMBL" id="JAMGBD010000001">
    <property type="protein sequence ID" value="MCL6683237.1"/>
    <property type="molecule type" value="Genomic_DNA"/>
</dbReference>
<comment type="caution">
    <text evidence="1">The sequence shown here is derived from an EMBL/GenBank/DDBJ whole genome shotgun (WGS) entry which is preliminary data.</text>
</comment>
<gene>
    <name evidence="1" type="ORF">LZ536_04885</name>
</gene>
<dbReference type="RefSeq" id="WP_249847176.1">
    <property type="nucleotide sequence ID" value="NZ_JAMGBD010000001.1"/>
</dbReference>
<name>A0ABT0RKQ8_9SPHN</name>
<evidence type="ECO:0000313" key="2">
    <source>
        <dbReference type="Proteomes" id="UP001165363"/>
    </source>
</evidence>
<organism evidence="1 2">
    <name type="scientific">Sphingomonas alba</name>
    <dbReference type="NCBI Taxonomy" id="2908208"/>
    <lineage>
        <taxon>Bacteria</taxon>
        <taxon>Pseudomonadati</taxon>
        <taxon>Pseudomonadota</taxon>
        <taxon>Alphaproteobacteria</taxon>
        <taxon>Sphingomonadales</taxon>
        <taxon>Sphingomonadaceae</taxon>
        <taxon>Sphingomonas</taxon>
    </lineage>
</organism>
<accession>A0ABT0RKQ8</accession>
<protein>
    <submittedName>
        <fullName evidence="1">Uncharacterized protein</fullName>
    </submittedName>
</protein>
<dbReference type="Proteomes" id="UP001165363">
    <property type="component" value="Unassembled WGS sequence"/>
</dbReference>